<reference evidence="8" key="1">
    <citation type="submission" date="2016-06" db="UniProtKB">
        <authorList>
            <consortium name="WormBaseParasite"/>
        </authorList>
    </citation>
    <scope>IDENTIFICATION</scope>
</reference>
<dbReference type="Pfam" id="PF00118">
    <property type="entry name" value="Cpn60_TCP1"/>
    <property type="match status" value="1"/>
</dbReference>
<reference evidence="6 7" key="2">
    <citation type="submission" date="2018-11" db="EMBL/GenBank/DDBJ databases">
        <authorList>
            <consortium name="Pathogen Informatics"/>
        </authorList>
    </citation>
    <scope>NUCLEOTIDE SEQUENCE [LARGE SCALE GENOMIC DNA]</scope>
</reference>
<keyword evidence="7" id="KW-1185">Reference proteome</keyword>
<dbReference type="InterPro" id="IPR002423">
    <property type="entry name" value="Cpn60/GroEL/TCP-1"/>
</dbReference>
<dbReference type="Proteomes" id="UP000271098">
    <property type="component" value="Unassembled WGS sequence"/>
</dbReference>
<evidence type="ECO:0000313" key="7">
    <source>
        <dbReference type="Proteomes" id="UP000271098"/>
    </source>
</evidence>
<evidence type="ECO:0000313" key="6">
    <source>
        <dbReference type="EMBL" id="VDN19432.1"/>
    </source>
</evidence>
<dbReference type="SUPFAM" id="SSF48592">
    <property type="entry name" value="GroEL equatorial domain-like"/>
    <property type="match status" value="1"/>
</dbReference>
<dbReference type="EMBL" id="UYRT01078870">
    <property type="protein sequence ID" value="VDN19432.1"/>
    <property type="molecule type" value="Genomic_DNA"/>
</dbReference>
<dbReference type="GO" id="GO:0140662">
    <property type="term" value="F:ATP-dependent protein folding chaperone"/>
    <property type="evidence" value="ECO:0007669"/>
    <property type="project" value="InterPro"/>
</dbReference>
<keyword evidence="4 5" id="KW-0143">Chaperone</keyword>
<dbReference type="GO" id="GO:0005524">
    <property type="term" value="F:ATP binding"/>
    <property type="evidence" value="ECO:0007669"/>
    <property type="project" value="UniProtKB-KW"/>
</dbReference>
<dbReference type="InterPro" id="IPR027409">
    <property type="entry name" value="GroEL-like_apical_dom_sf"/>
</dbReference>
<sequence>MESRRAYVKYIKRYFTATLTSSLATLEGTEAFEASLLGSADEVVQERISDDELILIKGPKARTASSIILRGPNDVMLDEMERSVHDALCVVQRVLESKKLVVGGGAVEAALNVYLEAFATTLSSREQLAVAEFANSLLVIPKVLASNAAKDSTELVAKLRAFHNKSQQVKELAHLKWAGLDLENGEIRDNRDAGVLEPLVSKLKSLKFATEAAITILRIDDLIKLEKQQPRHDEHDDM</sequence>
<protein>
    <submittedName>
        <fullName evidence="8">T-complex protein 1 subunit alpha</fullName>
    </submittedName>
</protein>
<evidence type="ECO:0000256" key="4">
    <source>
        <dbReference type="ARBA" id="ARBA00023186"/>
    </source>
</evidence>
<keyword evidence="3 5" id="KW-0067">ATP-binding</keyword>
<dbReference type="Gene3D" id="3.50.7.10">
    <property type="entry name" value="GroEL"/>
    <property type="match status" value="1"/>
</dbReference>
<dbReference type="PRINTS" id="PR00304">
    <property type="entry name" value="TCOMPLEXTCP1"/>
</dbReference>
<dbReference type="PANTHER" id="PTHR11353">
    <property type="entry name" value="CHAPERONIN"/>
    <property type="match status" value="1"/>
</dbReference>
<dbReference type="Gene3D" id="1.10.560.10">
    <property type="entry name" value="GroEL-like equatorial domain"/>
    <property type="match status" value="1"/>
</dbReference>
<comment type="similarity">
    <text evidence="1 5">Belongs to the TCP-1 chaperonin family.</text>
</comment>
<proteinExistence type="inferred from homology"/>
<dbReference type="WBParaSite" id="GPUH_0001189401-mRNA-1">
    <property type="protein sequence ID" value="GPUH_0001189401-mRNA-1"/>
    <property type="gene ID" value="GPUH_0001189401"/>
</dbReference>
<dbReference type="InterPro" id="IPR027413">
    <property type="entry name" value="GROEL-like_equatorial_sf"/>
</dbReference>
<evidence type="ECO:0000256" key="3">
    <source>
        <dbReference type="ARBA" id="ARBA00022840"/>
    </source>
</evidence>
<dbReference type="InterPro" id="IPR027410">
    <property type="entry name" value="TCP-1-like_intermed_sf"/>
</dbReference>
<organism evidence="8">
    <name type="scientific">Gongylonema pulchrum</name>
    <dbReference type="NCBI Taxonomy" id="637853"/>
    <lineage>
        <taxon>Eukaryota</taxon>
        <taxon>Metazoa</taxon>
        <taxon>Ecdysozoa</taxon>
        <taxon>Nematoda</taxon>
        <taxon>Chromadorea</taxon>
        <taxon>Rhabditida</taxon>
        <taxon>Spirurina</taxon>
        <taxon>Spiruromorpha</taxon>
        <taxon>Spiruroidea</taxon>
        <taxon>Gongylonematidae</taxon>
        <taxon>Gongylonema</taxon>
    </lineage>
</organism>
<evidence type="ECO:0000256" key="1">
    <source>
        <dbReference type="ARBA" id="ARBA00008020"/>
    </source>
</evidence>
<dbReference type="SUPFAM" id="SSF54849">
    <property type="entry name" value="GroEL-intermediate domain like"/>
    <property type="match status" value="1"/>
</dbReference>
<name>A0A183DT39_9BILA</name>
<evidence type="ECO:0000256" key="5">
    <source>
        <dbReference type="RuleBase" id="RU004187"/>
    </source>
</evidence>
<evidence type="ECO:0000313" key="8">
    <source>
        <dbReference type="WBParaSite" id="GPUH_0001189401-mRNA-1"/>
    </source>
</evidence>
<evidence type="ECO:0000256" key="2">
    <source>
        <dbReference type="ARBA" id="ARBA00022741"/>
    </source>
</evidence>
<accession>A0A183DT39</accession>
<dbReference type="AlphaFoldDB" id="A0A183DT39"/>
<gene>
    <name evidence="6" type="ORF">GPUH_LOCUS11880</name>
</gene>
<dbReference type="InterPro" id="IPR017998">
    <property type="entry name" value="Chaperone_TCP-1"/>
</dbReference>
<keyword evidence="2 5" id="KW-0547">Nucleotide-binding</keyword>
<dbReference type="Gene3D" id="3.30.260.10">
    <property type="entry name" value="TCP-1-like chaperonin intermediate domain"/>
    <property type="match status" value="1"/>
</dbReference>
<dbReference type="OrthoDB" id="496at2759"/>
<dbReference type="SUPFAM" id="SSF52029">
    <property type="entry name" value="GroEL apical domain-like"/>
    <property type="match status" value="1"/>
</dbReference>